<dbReference type="Proteomes" id="UP000015104">
    <property type="component" value="Unassembled WGS sequence"/>
</dbReference>
<reference evidence="2" key="2">
    <citation type="submission" date="2015-06" db="UniProtKB">
        <authorList>
            <consortium name="EnsemblMetazoa"/>
        </authorList>
    </citation>
    <scope>IDENTIFICATION</scope>
</reference>
<accession>T1JWD8</accession>
<organism evidence="2 3">
    <name type="scientific">Tetranychus urticae</name>
    <name type="common">Two-spotted spider mite</name>
    <dbReference type="NCBI Taxonomy" id="32264"/>
    <lineage>
        <taxon>Eukaryota</taxon>
        <taxon>Metazoa</taxon>
        <taxon>Ecdysozoa</taxon>
        <taxon>Arthropoda</taxon>
        <taxon>Chelicerata</taxon>
        <taxon>Arachnida</taxon>
        <taxon>Acari</taxon>
        <taxon>Acariformes</taxon>
        <taxon>Trombidiformes</taxon>
        <taxon>Prostigmata</taxon>
        <taxon>Eleutherengona</taxon>
        <taxon>Raphignathae</taxon>
        <taxon>Tetranychoidea</taxon>
        <taxon>Tetranychidae</taxon>
        <taxon>Tetranychus</taxon>
    </lineage>
</organism>
<dbReference type="AlphaFoldDB" id="T1JWD8"/>
<evidence type="ECO:0000313" key="2">
    <source>
        <dbReference type="EnsemblMetazoa" id="tetur02g07910.1"/>
    </source>
</evidence>
<feature type="region of interest" description="Disordered" evidence="1">
    <location>
        <begin position="177"/>
        <end position="199"/>
    </location>
</feature>
<dbReference type="KEGG" id="tut:107371140"/>
<dbReference type="EnsemblMetazoa" id="tetur02g07910.1">
    <property type="protein sequence ID" value="tetur02g07910.1"/>
    <property type="gene ID" value="tetur02g07910"/>
</dbReference>
<evidence type="ECO:0000313" key="3">
    <source>
        <dbReference type="Proteomes" id="UP000015104"/>
    </source>
</evidence>
<evidence type="ECO:0000256" key="1">
    <source>
        <dbReference type="SAM" id="MobiDB-lite"/>
    </source>
</evidence>
<name>T1JWD8_TETUR</name>
<sequence length="199" mass="22512">MGDIGADISRDEASEVYEAESVSDTTVEKGRKFVTIPDAGYYFSVVGSEYLPNKPKTEENFRVEVSWHNTLVAPAQVKGWLGPIPKGFSQNVSELQDCSNPVHFRIQESTEVNYLCRWCKKSYSGRNNQYRHERKCDEPGAPGHVCPDHPDDCPNKDKPGHLCRCPPNCAGACEWTPNRENDKRKNNSRGNIARKRQQL</sequence>
<proteinExistence type="predicted"/>
<protein>
    <submittedName>
        <fullName evidence="2">Uncharacterized protein</fullName>
    </submittedName>
</protein>
<dbReference type="HOGENOM" id="CLU_1557258_0_0_1"/>
<gene>
    <name evidence="2" type="primary">107371140</name>
</gene>
<keyword evidence="3" id="KW-1185">Reference proteome</keyword>
<feature type="region of interest" description="Disordered" evidence="1">
    <location>
        <begin position="1"/>
        <end position="21"/>
    </location>
</feature>
<reference evidence="3" key="1">
    <citation type="submission" date="2011-08" db="EMBL/GenBank/DDBJ databases">
        <authorList>
            <person name="Rombauts S."/>
        </authorList>
    </citation>
    <scope>NUCLEOTIDE SEQUENCE</scope>
    <source>
        <strain evidence="3">London</strain>
    </source>
</reference>
<dbReference type="EMBL" id="CAEY01000810">
    <property type="status" value="NOT_ANNOTATED_CDS"/>
    <property type="molecule type" value="Genomic_DNA"/>
</dbReference>